<keyword evidence="14" id="KW-1185">Reference proteome</keyword>
<dbReference type="InterPro" id="IPR013087">
    <property type="entry name" value="Znf_C2H2_type"/>
</dbReference>
<comment type="subcellular location">
    <subcellularLocation>
        <location evidence="1">Nucleus</location>
    </subcellularLocation>
</comment>
<evidence type="ECO:0000256" key="5">
    <source>
        <dbReference type="ARBA" id="ARBA00022833"/>
    </source>
</evidence>
<dbReference type="GO" id="GO:0005654">
    <property type="term" value="C:nucleoplasm"/>
    <property type="evidence" value="ECO:0007669"/>
    <property type="project" value="TreeGrafter"/>
</dbReference>
<feature type="compositionally biased region" description="Polar residues" evidence="11">
    <location>
        <begin position="173"/>
        <end position="184"/>
    </location>
</feature>
<dbReference type="Pfam" id="PF00096">
    <property type="entry name" value="zf-C2H2"/>
    <property type="match status" value="3"/>
</dbReference>
<feature type="domain" description="C2H2-type" evidence="12">
    <location>
        <begin position="327"/>
        <end position="355"/>
    </location>
</feature>
<dbReference type="PROSITE" id="PS50157">
    <property type="entry name" value="ZINC_FINGER_C2H2_2"/>
    <property type="match status" value="3"/>
</dbReference>
<evidence type="ECO:0000256" key="3">
    <source>
        <dbReference type="ARBA" id="ARBA00022737"/>
    </source>
</evidence>
<reference evidence="13" key="1">
    <citation type="journal article" date="2023" name="Science">
        <title>Genome structures resolve the early diversification of teleost fishes.</title>
        <authorList>
            <person name="Parey E."/>
            <person name="Louis A."/>
            <person name="Montfort J."/>
            <person name="Bouchez O."/>
            <person name="Roques C."/>
            <person name="Iampietro C."/>
            <person name="Lluch J."/>
            <person name="Castinel A."/>
            <person name="Donnadieu C."/>
            <person name="Desvignes T."/>
            <person name="Floi Bucao C."/>
            <person name="Jouanno E."/>
            <person name="Wen M."/>
            <person name="Mejri S."/>
            <person name="Dirks R."/>
            <person name="Jansen H."/>
            <person name="Henkel C."/>
            <person name="Chen W.J."/>
            <person name="Zahm M."/>
            <person name="Cabau C."/>
            <person name="Klopp C."/>
            <person name="Thompson A.W."/>
            <person name="Robinson-Rechavi M."/>
            <person name="Braasch I."/>
            <person name="Lecointre G."/>
            <person name="Bobe J."/>
            <person name="Postlethwait J.H."/>
            <person name="Berthelot C."/>
            <person name="Roest Crollius H."/>
            <person name="Guiguen Y."/>
        </authorList>
    </citation>
    <scope>NUCLEOTIDE SEQUENCE</scope>
    <source>
        <strain evidence="13">NC1722</strain>
    </source>
</reference>
<evidence type="ECO:0000256" key="8">
    <source>
        <dbReference type="ARBA" id="ARBA00023163"/>
    </source>
</evidence>
<keyword evidence="8" id="KW-0804">Transcription</keyword>
<evidence type="ECO:0000256" key="2">
    <source>
        <dbReference type="ARBA" id="ARBA00022723"/>
    </source>
</evidence>
<evidence type="ECO:0000256" key="7">
    <source>
        <dbReference type="ARBA" id="ARBA00023125"/>
    </source>
</evidence>
<dbReference type="InterPro" id="IPR036236">
    <property type="entry name" value="Znf_C2H2_sf"/>
</dbReference>
<keyword evidence="3" id="KW-0677">Repeat</keyword>
<keyword evidence="7" id="KW-0238">DNA-binding</keyword>
<feature type="region of interest" description="Disordered" evidence="11">
    <location>
        <begin position="352"/>
        <end position="411"/>
    </location>
</feature>
<dbReference type="GO" id="GO:0001227">
    <property type="term" value="F:DNA-binding transcription repressor activity, RNA polymerase II-specific"/>
    <property type="evidence" value="ECO:0007669"/>
    <property type="project" value="TreeGrafter"/>
</dbReference>
<evidence type="ECO:0000256" key="6">
    <source>
        <dbReference type="ARBA" id="ARBA00023015"/>
    </source>
</evidence>
<dbReference type="GO" id="GO:0008270">
    <property type="term" value="F:zinc ion binding"/>
    <property type="evidence" value="ECO:0007669"/>
    <property type="project" value="UniProtKB-KW"/>
</dbReference>
<dbReference type="Gene3D" id="3.30.160.60">
    <property type="entry name" value="Classic Zinc Finger"/>
    <property type="match status" value="3"/>
</dbReference>
<evidence type="ECO:0000256" key="4">
    <source>
        <dbReference type="ARBA" id="ARBA00022771"/>
    </source>
</evidence>
<proteinExistence type="predicted"/>
<evidence type="ECO:0000256" key="11">
    <source>
        <dbReference type="SAM" id="MobiDB-lite"/>
    </source>
</evidence>
<dbReference type="SUPFAM" id="SSF57667">
    <property type="entry name" value="beta-beta-alpha zinc fingers"/>
    <property type="match status" value="2"/>
</dbReference>
<name>A0AAD7W1H7_9TELE</name>
<comment type="caution">
    <text evidence="13">The sequence shown here is derived from an EMBL/GenBank/DDBJ whole genome shotgun (WGS) entry which is preliminary data.</text>
</comment>
<gene>
    <name evidence="13" type="ORF">AAFF_G00293470</name>
</gene>
<evidence type="ECO:0000256" key="9">
    <source>
        <dbReference type="ARBA" id="ARBA00023242"/>
    </source>
</evidence>
<evidence type="ECO:0000256" key="10">
    <source>
        <dbReference type="PROSITE-ProRule" id="PRU00042"/>
    </source>
</evidence>
<organism evidence="13 14">
    <name type="scientific">Aldrovandia affinis</name>
    <dbReference type="NCBI Taxonomy" id="143900"/>
    <lineage>
        <taxon>Eukaryota</taxon>
        <taxon>Metazoa</taxon>
        <taxon>Chordata</taxon>
        <taxon>Craniata</taxon>
        <taxon>Vertebrata</taxon>
        <taxon>Euteleostomi</taxon>
        <taxon>Actinopterygii</taxon>
        <taxon>Neopterygii</taxon>
        <taxon>Teleostei</taxon>
        <taxon>Notacanthiformes</taxon>
        <taxon>Halosauridae</taxon>
        <taxon>Aldrovandia</taxon>
    </lineage>
</organism>
<feature type="domain" description="C2H2-type" evidence="12">
    <location>
        <begin position="297"/>
        <end position="326"/>
    </location>
</feature>
<dbReference type="EMBL" id="JAINUG010000410">
    <property type="protein sequence ID" value="KAJ8372228.1"/>
    <property type="molecule type" value="Genomic_DNA"/>
</dbReference>
<protein>
    <recommendedName>
        <fullName evidence="12">C2H2-type domain-containing protein</fullName>
    </recommendedName>
</protein>
<evidence type="ECO:0000256" key="1">
    <source>
        <dbReference type="ARBA" id="ARBA00004123"/>
    </source>
</evidence>
<dbReference type="PANTHER" id="PTHR24399">
    <property type="entry name" value="ZINC FINGER AND BTB DOMAIN-CONTAINING"/>
    <property type="match status" value="1"/>
</dbReference>
<evidence type="ECO:0000259" key="12">
    <source>
        <dbReference type="PROSITE" id="PS50157"/>
    </source>
</evidence>
<feature type="compositionally biased region" description="Polar residues" evidence="11">
    <location>
        <begin position="196"/>
        <end position="210"/>
    </location>
</feature>
<dbReference type="FunFam" id="3.30.160.60:FF:000446">
    <property type="entry name" value="Zinc finger protein"/>
    <property type="match status" value="1"/>
</dbReference>
<keyword evidence="9" id="KW-0539">Nucleus</keyword>
<dbReference type="GO" id="GO:0000978">
    <property type="term" value="F:RNA polymerase II cis-regulatory region sequence-specific DNA binding"/>
    <property type="evidence" value="ECO:0007669"/>
    <property type="project" value="TreeGrafter"/>
</dbReference>
<dbReference type="SMART" id="SM00355">
    <property type="entry name" value="ZnF_C2H2"/>
    <property type="match status" value="3"/>
</dbReference>
<dbReference type="PANTHER" id="PTHR24399:SF70">
    <property type="entry name" value="C2H2-TYPE DOMAIN-CONTAINING PROTEIN"/>
    <property type="match status" value="1"/>
</dbReference>
<dbReference type="AlphaFoldDB" id="A0AAD7W1H7"/>
<evidence type="ECO:0000313" key="13">
    <source>
        <dbReference type="EMBL" id="KAJ8372228.1"/>
    </source>
</evidence>
<keyword evidence="6" id="KW-0805">Transcription regulation</keyword>
<accession>A0AAD7W1H7</accession>
<keyword evidence="2" id="KW-0479">Metal-binding</keyword>
<feature type="region of interest" description="Disordered" evidence="11">
    <location>
        <begin position="171"/>
        <end position="211"/>
    </location>
</feature>
<dbReference type="Proteomes" id="UP001221898">
    <property type="component" value="Unassembled WGS sequence"/>
</dbReference>
<keyword evidence="4 10" id="KW-0863">Zinc-finger</keyword>
<feature type="domain" description="C2H2-type" evidence="12">
    <location>
        <begin position="269"/>
        <end position="296"/>
    </location>
</feature>
<dbReference type="PROSITE" id="PS00028">
    <property type="entry name" value="ZINC_FINGER_C2H2_1"/>
    <property type="match status" value="3"/>
</dbReference>
<evidence type="ECO:0000313" key="14">
    <source>
        <dbReference type="Proteomes" id="UP001221898"/>
    </source>
</evidence>
<sequence length="411" mass="45980">MCETAVQAFQTHLTSVMEILVKSTVCETTKLFEASIRELRAEMGRIQQENESLQSRMRTSETTFLSLHDDAQAGGAPILPHCWASHPREYEDEDEDEEVVEPNPVLFEEESPLQGLNILIKQESELEECRPELGVLKQDEAAGTGAEVSPALLCARGGAFRDASVQTRAMEVESSQAGNKTETPNDAPEGRWEEQCVTNTSPQESTSTLGPGSLVFRVESRPRAHSTGAGCPCCNARKARTGETPHNKTIAHHLALQRRQIIPPRLESHPCQICHRVFSGRTSLAAHQRVHTDERPFACQLCTKTFKHSTSLCRHMVWHRRVVDRPFACHLCTKTFKHNPSLKRHLRDVHPVETRGETSHAIPQGLHRPGFRPNAPTPNRPKGAALSRRSVPQQTKERLDQQGAAVHRRFL</sequence>
<keyword evidence="5" id="KW-0862">Zinc</keyword>